<evidence type="ECO:0000256" key="1">
    <source>
        <dbReference type="SAM" id="MobiDB-lite"/>
    </source>
</evidence>
<dbReference type="EMBL" id="VSWD01000002">
    <property type="protein sequence ID" value="KAK3107583.1"/>
    <property type="molecule type" value="Genomic_DNA"/>
</dbReference>
<reference evidence="2" key="1">
    <citation type="submission" date="2019-08" db="EMBL/GenBank/DDBJ databases">
        <title>The improved chromosome-level genome for the pearl oyster Pinctada fucata martensii using PacBio sequencing and Hi-C.</title>
        <authorList>
            <person name="Zheng Z."/>
        </authorList>
    </citation>
    <scope>NUCLEOTIDE SEQUENCE</scope>
    <source>
        <strain evidence="2">ZZ-2019</strain>
        <tissue evidence="2">Adductor muscle</tissue>
    </source>
</reference>
<comment type="caution">
    <text evidence="2">The sequence shown here is derived from an EMBL/GenBank/DDBJ whole genome shotgun (WGS) entry which is preliminary data.</text>
</comment>
<sequence length="145" mass="16988">MELSSKTYIPNAKKWIQYYDTVIKKKHRPYSKIRYANQHGGSIASTAPNYMVPIEHAQKNSNSQSDMKINLVSPAQQVVEQAKSEITRDLTKRHYKQRKPGKKIIRNQHRKQGSSSVRRQKRKKANQDKTPKRKKQKKANKDIFN</sequence>
<feature type="region of interest" description="Disordered" evidence="1">
    <location>
        <begin position="83"/>
        <end position="145"/>
    </location>
</feature>
<evidence type="ECO:0000313" key="3">
    <source>
        <dbReference type="Proteomes" id="UP001186944"/>
    </source>
</evidence>
<accession>A0AA89CDG3</accession>
<proteinExistence type="predicted"/>
<protein>
    <submittedName>
        <fullName evidence="2">Uncharacterized protein</fullName>
    </submittedName>
</protein>
<keyword evidence="3" id="KW-1185">Reference proteome</keyword>
<gene>
    <name evidence="2" type="ORF">FSP39_017724</name>
</gene>
<evidence type="ECO:0000313" key="2">
    <source>
        <dbReference type="EMBL" id="KAK3107583.1"/>
    </source>
</evidence>
<feature type="compositionally biased region" description="Basic and acidic residues" evidence="1">
    <location>
        <begin position="83"/>
        <end position="92"/>
    </location>
</feature>
<feature type="compositionally biased region" description="Basic residues" evidence="1">
    <location>
        <begin position="93"/>
        <end position="124"/>
    </location>
</feature>
<dbReference type="Proteomes" id="UP001186944">
    <property type="component" value="Unassembled WGS sequence"/>
</dbReference>
<dbReference type="AlphaFoldDB" id="A0AA89CDG3"/>
<organism evidence="2 3">
    <name type="scientific">Pinctada imbricata</name>
    <name type="common">Atlantic pearl-oyster</name>
    <name type="synonym">Pinctada martensii</name>
    <dbReference type="NCBI Taxonomy" id="66713"/>
    <lineage>
        <taxon>Eukaryota</taxon>
        <taxon>Metazoa</taxon>
        <taxon>Spiralia</taxon>
        <taxon>Lophotrochozoa</taxon>
        <taxon>Mollusca</taxon>
        <taxon>Bivalvia</taxon>
        <taxon>Autobranchia</taxon>
        <taxon>Pteriomorphia</taxon>
        <taxon>Pterioida</taxon>
        <taxon>Pterioidea</taxon>
        <taxon>Pteriidae</taxon>
        <taxon>Pinctada</taxon>
    </lineage>
</organism>
<name>A0AA89CDG3_PINIB</name>